<feature type="region of interest" description="Disordered" evidence="1">
    <location>
        <begin position="33"/>
        <end position="66"/>
    </location>
</feature>
<accession>A0A6A4PL27</accession>
<dbReference type="InterPro" id="IPR006016">
    <property type="entry name" value="UspA"/>
</dbReference>
<dbReference type="EMBL" id="WOCE01000012">
    <property type="protein sequence ID" value="KAE9602229.1"/>
    <property type="molecule type" value="Genomic_DNA"/>
</dbReference>
<dbReference type="Gene3D" id="3.40.50.620">
    <property type="entry name" value="HUPs"/>
    <property type="match status" value="1"/>
</dbReference>
<keyword evidence="4" id="KW-1185">Reference proteome</keyword>
<evidence type="ECO:0000313" key="3">
    <source>
        <dbReference type="EMBL" id="KAE9602229.1"/>
    </source>
</evidence>
<organism evidence="3 4">
    <name type="scientific">Lupinus albus</name>
    <name type="common">White lupine</name>
    <name type="synonym">Lupinus termis</name>
    <dbReference type="NCBI Taxonomy" id="3870"/>
    <lineage>
        <taxon>Eukaryota</taxon>
        <taxon>Viridiplantae</taxon>
        <taxon>Streptophyta</taxon>
        <taxon>Embryophyta</taxon>
        <taxon>Tracheophyta</taxon>
        <taxon>Spermatophyta</taxon>
        <taxon>Magnoliopsida</taxon>
        <taxon>eudicotyledons</taxon>
        <taxon>Gunneridae</taxon>
        <taxon>Pentapetalae</taxon>
        <taxon>rosids</taxon>
        <taxon>fabids</taxon>
        <taxon>Fabales</taxon>
        <taxon>Fabaceae</taxon>
        <taxon>Papilionoideae</taxon>
        <taxon>50 kb inversion clade</taxon>
        <taxon>genistoids sensu lato</taxon>
        <taxon>core genistoids</taxon>
        <taxon>Genisteae</taxon>
        <taxon>Lupinus</taxon>
    </lineage>
</organism>
<reference evidence="4" key="1">
    <citation type="journal article" date="2020" name="Nat. Commun.">
        <title>Genome sequence of the cluster root forming white lupin.</title>
        <authorList>
            <person name="Hufnagel B."/>
            <person name="Marques A."/>
            <person name="Soriano A."/>
            <person name="Marques L."/>
            <person name="Divol F."/>
            <person name="Doumas P."/>
            <person name="Sallet E."/>
            <person name="Mancinotti D."/>
            <person name="Carrere S."/>
            <person name="Marande W."/>
            <person name="Arribat S."/>
            <person name="Keller J."/>
            <person name="Huneau C."/>
            <person name="Blein T."/>
            <person name="Aime D."/>
            <person name="Laguerre M."/>
            <person name="Taylor J."/>
            <person name="Schubert V."/>
            <person name="Nelson M."/>
            <person name="Geu-Flores F."/>
            <person name="Crespi M."/>
            <person name="Gallardo-Guerrero K."/>
            <person name="Delaux P.-M."/>
            <person name="Salse J."/>
            <person name="Berges H."/>
            <person name="Guyot R."/>
            <person name="Gouzy J."/>
            <person name="Peret B."/>
        </authorList>
    </citation>
    <scope>NUCLEOTIDE SEQUENCE [LARGE SCALE GENOMIC DNA]</scope>
    <source>
        <strain evidence="4">cv. Amiga</strain>
    </source>
</reference>
<feature type="compositionally biased region" description="Basic and acidic residues" evidence="1">
    <location>
        <begin position="47"/>
        <end position="62"/>
    </location>
</feature>
<evidence type="ECO:0000313" key="4">
    <source>
        <dbReference type="Proteomes" id="UP000447434"/>
    </source>
</evidence>
<gene>
    <name evidence="3" type="ORF">Lalb_Chr12g0197341</name>
</gene>
<name>A0A6A4PL27_LUPAL</name>
<proteinExistence type="predicted"/>
<dbReference type="OrthoDB" id="1667873at2759"/>
<evidence type="ECO:0000256" key="1">
    <source>
        <dbReference type="SAM" id="MobiDB-lite"/>
    </source>
</evidence>
<dbReference type="PANTHER" id="PTHR47000">
    <property type="entry name" value="ADENINE NUCLEOTIDE ALPHA HYDROLASES-LIKE SUPERFAMILY PROTEIN"/>
    <property type="match status" value="1"/>
</dbReference>
<protein>
    <submittedName>
        <fullName evidence="3">Putative rossmann-like alpha/beta/alpha sandwich protein</fullName>
    </submittedName>
</protein>
<dbReference type="PANTHER" id="PTHR47000:SF3">
    <property type="entry name" value="ADENINE NUCLEOTIDE ALPHA HYDROLASES-LIKE SUPERFAMILY PROTEIN"/>
    <property type="match status" value="1"/>
</dbReference>
<dbReference type="Pfam" id="PF00582">
    <property type="entry name" value="Usp"/>
    <property type="match status" value="1"/>
</dbReference>
<dbReference type="InterPro" id="IPR014729">
    <property type="entry name" value="Rossmann-like_a/b/a_fold"/>
</dbReference>
<dbReference type="AlphaFoldDB" id="A0A6A4PL27"/>
<feature type="domain" description="UspA" evidence="2">
    <location>
        <begin position="68"/>
        <end position="117"/>
    </location>
</feature>
<sequence length="136" mass="15003">MGRTRFRFHSLCIGHVTPCVRTCTAYSLRTKSSSSDSIKYENISEYSSHDDSGSRDNGDKGSAENGNKVMVVVDSTFEGKGALEWALSHTVQTHDTVILVHVAKPTREGGESPRKFNLKASLIRKACVKRRNLGCK</sequence>
<comment type="caution">
    <text evidence="3">The sequence shown here is derived from an EMBL/GenBank/DDBJ whole genome shotgun (WGS) entry which is preliminary data.</text>
</comment>
<dbReference type="Proteomes" id="UP000447434">
    <property type="component" value="Chromosome 12"/>
</dbReference>
<evidence type="ECO:0000259" key="2">
    <source>
        <dbReference type="Pfam" id="PF00582"/>
    </source>
</evidence>